<evidence type="ECO:0000313" key="1">
    <source>
        <dbReference type="EMBL" id="NYY90323.1"/>
    </source>
</evidence>
<dbReference type="EMBL" id="CP088280">
    <property type="protein sequence ID" value="UGX93638.1"/>
    <property type="molecule type" value="Genomic_DNA"/>
</dbReference>
<dbReference type="AlphaFoldDB" id="A0A7Z0Q9G9"/>
<reference evidence="1" key="2">
    <citation type="submission" date="2020-06" db="EMBL/GenBank/DDBJ databases">
        <title>Whole Genome Sequence of Bradyrhizobium sp. Strain 323S2.</title>
        <authorList>
            <person name="Bromfield E.S.P."/>
        </authorList>
    </citation>
    <scope>NUCLEOTIDE SEQUENCE [LARGE SCALE GENOMIC DNA]</scope>
    <source>
        <strain evidence="1">323S2</strain>
    </source>
</reference>
<proteinExistence type="predicted"/>
<reference evidence="2 3" key="1">
    <citation type="journal article" date="2017" name="Syst. Appl. Microbiol.">
        <title>Soybeans inoculated with root zone soils of Canadian native legumes harbour diverse and novel Bradyrhizobium spp. that possess agricultural potential.</title>
        <authorList>
            <person name="Bromfield E.S.P."/>
            <person name="Cloutier S."/>
            <person name="Tambong J.T."/>
            <person name="Tran Thi T.V."/>
        </authorList>
    </citation>
    <scope>NUCLEOTIDE SEQUENCE [LARGE SCALE GENOMIC DNA]</scope>
    <source>
        <strain evidence="2 3">323S2</strain>
    </source>
</reference>
<dbReference type="EMBL" id="JACBFH010000001">
    <property type="protein sequence ID" value="NYY90323.1"/>
    <property type="molecule type" value="Genomic_DNA"/>
</dbReference>
<organism evidence="1">
    <name type="scientific">Bradyrhizobium barranii subsp. barranii</name>
    <dbReference type="NCBI Taxonomy" id="2823807"/>
    <lineage>
        <taxon>Bacteria</taxon>
        <taxon>Pseudomonadati</taxon>
        <taxon>Pseudomonadota</taxon>
        <taxon>Alphaproteobacteria</taxon>
        <taxon>Hyphomicrobiales</taxon>
        <taxon>Nitrobacteraceae</taxon>
        <taxon>Bradyrhizobium</taxon>
        <taxon>Bradyrhizobium barranii</taxon>
    </lineage>
</organism>
<gene>
    <name evidence="2" type="ORF">G6321_00049995</name>
    <name evidence="1" type="ORF">G6321_18405</name>
</gene>
<dbReference type="Proteomes" id="UP000564836">
    <property type="component" value="Chromosome"/>
</dbReference>
<sequence length="61" mass="6761">MITYATAAEKAQNEHVIQARLAAKSLLKCLEDRILQKNADVLSSLLKQIELHCREGGLITV</sequence>
<evidence type="ECO:0000313" key="3">
    <source>
        <dbReference type="Proteomes" id="UP000564836"/>
    </source>
</evidence>
<dbReference type="RefSeq" id="WP_166347085.1">
    <property type="nucleotide sequence ID" value="NZ_CP088280.1"/>
</dbReference>
<name>A0A7Z0Q9G9_9BRAD</name>
<evidence type="ECO:0000313" key="2">
    <source>
        <dbReference type="EMBL" id="UGX93638.1"/>
    </source>
</evidence>
<protein>
    <submittedName>
        <fullName evidence="1">Uncharacterized protein</fullName>
    </submittedName>
</protein>
<reference evidence="2 3" key="3">
    <citation type="journal article" date="2022" name="Int. J. Syst. Evol. Microbiol.">
        <title>Strains of Bradyrhizobium barranii sp. nov. associated with legumes native to Canada are symbionts of soybeans and belong to different subspecies (subsp. barranii subsp. nov. and subsp. apii subsp. nov.) and symbiovars (sv. glycinearum and sv. septentrionale).</title>
        <authorList>
            <person name="Bromfield E.S.P."/>
            <person name="Cloutier S."/>
            <person name="Wasai-Hara S."/>
            <person name="Minamisawa K."/>
        </authorList>
    </citation>
    <scope>NUCLEOTIDE SEQUENCE [LARGE SCALE GENOMIC DNA]</scope>
    <source>
        <strain evidence="2 3">323S2</strain>
    </source>
</reference>
<accession>A0A7Z0Q9G9</accession>